<dbReference type="RefSeq" id="WP_252115786.1">
    <property type="nucleotide sequence ID" value="NZ_JAMSCK010000009.1"/>
</dbReference>
<dbReference type="PROSITE" id="PS50109">
    <property type="entry name" value="HIS_KIN"/>
    <property type="match status" value="1"/>
</dbReference>
<comment type="catalytic activity">
    <reaction evidence="1">
        <text>ATP + protein L-histidine = ADP + protein N-phospho-L-histidine.</text>
        <dbReference type="EC" id="2.7.13.3"/>
    </reaction>
</comment>
<gene>
    <name evidence="9" type="ORF">NE848_16865</name>
</gene>
<dbReference type="SMART" id="SM00387">
    <property type="entry name" value="HATPase_c"/>
    <property type="match status" value="1"/>
</dbReference>
<organism evidence="9 10">
    <name type="scientific">Gramella jeungdoensis</name>
    <dbReference type="NCBI Taxonomy" id="708091"/>
    <lineage>
        <taxon>Bacteria</taxon>
        <taxon>Pseudomonadati</taxon>
        <taxon>Bacteroidota</taxon>
        <taxon>Flavobacteriia</taxon>
        <taxon>Flavobacteriales</taxon>
        <taxon>Flavobacteriaceae</taxon>
        <taxon>Christiangramia</taxon>
    </lineage>
</organism>
<dbReference type="InterPro" id="IPR003594">
    <property type="entry name" value="HATPase_dom"/>
</dbReference>
<evidence type="ECO:0000313" key="9">
    <source>
        <dbReference type="EMBL" id="MCM8571072.1"/>
    </source>
</evidence>
<dbReference type="InterPro" id="IPR001610">
    <property type="entry name" value="PAC"/>
</dbReference>
<keyword evidence="5" id="KW-0418">Kinase</keyword>
<evidence type="ECO:0000259" key="8">
    <source>
        <dbReference type="PROSITE" id="PS50113"/>
    </source>
</evidence>
<feature type="domain" description="PAS" evidence="7">
    <location>
        <begin position="146"/>
        <end position="219"/>
    </location>
</feature>
<dbReference type="InterPro" id="IPR000014">
    <property type="entry name" value="PAS"/>
</dbReference>
<dbReference type="InterPro" id="IPR052162">
    <property type="entry name" value="Sensor_kinase/Photoreceptor"/>
</dbReference>
<dbReference type="PANTHER" id="PTHR43304">
    <property type="entry name" value="PHYTOCHROME-LIKE PROTEIN CPH1"/>
    <property type="match status" value="1"/>
</dbReference>
<feature type="domain" description="PAC" evidence="8">
    <location>
        <begin position="474"/>
        <end position="526"/>
    </location>
</feature>
<feature type="domain" description="PAS" evidence="7">
    <location>
        <begin position="527"/>
        <end position="597"/>
    </location>
</feature>
<evidence type="ECO:0000259" key="7">
    <source>
        <dbReference type="PROSITE" id="PS50112"/>
    </source>
</evidence>
<dbReference type="SMART" id="SM00091">
    <property type="entry name" value="PAS"/>
    <property type="match status" value="6"/>
</dbReference>
<dbReference type="Pfam" id="PF08447">
    <property type="entry name" value="PAS_3"/>
    <property type="match status" value="2"/>
</dbReference>
<dbReference type="CDD" id="cd00130">
    <property type="entry name" value="PAS"/>
    <property type="match status" value="4"/>
</dbReference>
<dbReference type="InterPro" id="IPR013655">
    <property type="entry name" value="PAS_fold_3"/>
</dbReference>
<feature type="domain" description="PAS" evidence="7">
    <location>
        <begin position="654"/>
        <end position="701"/>
    </location>
</feature>
<evidence type="ECO:0000256" key="4">
    <source>
        <dbReference type="ARBA" id="ARBA00022679"/>
    </source>
</evidence>
<evidence type="ECO:0000256" key="1">
    <source>
        <dbReference type="ARBA" id="ARBA00000085"/>
    </source>
</evidence>
<dbReference type="EC" id="2.7.13.3" evidence="2"/>
<evidence type="ECO:0000313" key="10">
    <source>
        <dbReference type="Proteomes" id="UP001155077"/>
    </source>
</evidence>
<dbReference type="Pfam" id="PF02518">
    <property type="entry name" value="HATPase_c"/>
    <property type="match status" value="1"/>
</dbReference>
<name>A0ABT0Z5R5_9FLAO</name>
<dbReference type="PROSITE" id="PS50112">
    <property type="entry name" value="PAS"/>
    <property type="match status" value="3"/>
</dbReference>
<dbReference type="EMBL" id="JAMSCK010000009">
    <property type="protein sequence ID" value="MCM8571072.1"/>
    <property type="molecule type" value="Genomic_DNA"/>
</dbReference>
<dbReference type="SUPFAM" id="SSF55785">
    <property type="entry name" value="PYP-like sensor domain (PAS domain)"/>
    <property type="match status" value="5"/>
</dbReference>
<evidence type="ECO:0000256" key="3">
    <source>
        <dbReference type="ARBA" id="ARBA00022553"/>
    </source>
</evidence>
<dbReference type="Proteomes" id="UP001155077">
    <property type="component" value="Unassembled WGS sequence"/>
</dbReference>
<dbReference type="PROSITE" id="PS50113">
    <property type="entry name" value="PAC"/>
    <property type="match status" value="4"/>
</dbReference>
<evidence type="ECO:0000259" key="6">
    <source>
        <dbReference type="PROSITE" id="PS50109"/>
    </source>
</evidence>
<feature type="domain" description="PAC" evidence="8">
    <location>
        <begin position="342"/>
        <end position="394"/>
    </location>
</feature>
<feature type="domain" description="PAC" evidence="8">
    <location>
        <begin position="601"/>
        <end position="653"/>
    </location>
</feature>
<dbReference type="InterPro" id="IPR004358">
    <property type="entry name" value="Sig_transdc_His_kin-like_C"/>
</dbReference>
<sequence length="1025" mass="118315">MRLLKNTPQNELYEYICNDIALFHFIQEKAIDGLFLYDIEDPNGFWVDQKLCKTLGYNSKHPNSALIDKRPVFHEDLENLKFKLGECQEQNTDEFESELNFKNSSGSRMAIEAHCKILKDEEGAPIKLLGALKVIEKTKPIKLEQQVERYKHIIEGTNIGLWEWNIQTGETIFHPQWAHVLGYTLDELKPISADLWKKLSHPDDSKECDRLLKEHLEGKTDFYECECRMKHKNGDWIWIEDKGKVVTWTEEGKPEWMTGFHEEINEMKERLLLKRSFIKHAPSAIAMFDKQLNYIAVSNRWLEDYNIEHLDVIGKNHYEVFPEIGEEWKAIHQRCLKGEIIKREDDHFVREDGSEIWINWEVRPWYNDENEVGGIIMHTANISHIKRLENTAREKQNFLETILKNINVGVVSCDSEGKLTLFNKATREWHGLPAMDISPSQFSDYYGLYKSDGETPLEVNEIPLIEMLKYGKIKNEEIVIRPKNAPSKSVKVSGSQLKDDENNVKGAVIAMHDITELKRKEEKLRYSETVFRHTFDYAGTGMVMLDMQGNWARYNDRFLEILGLTAEELEKLHFTEISHPEEREDNLRLFMEIVEGKIKYYNEEKRLLHKNGNYVPVYISVSILNDEKQQPLYSVTQVIDISKQKKAENNLRNTIARFEAILGASTGTLIVGTDTEGLITFYNTGAENLLGYTKEEMVGKQNPSLFHVKEEVMEVATELAENSGQIFQGFDIFKELVKSDQFSREWTLIKKDGSKFPVQLTITAIRDNGKIVGYLGVGTDISELKRVEKEIKSILKITQSQNERLKNFAHIVSHNLRSHAGNIEMLLNLFLEENQGLEGDEMMIHLNKASANLKETISHLSEVVLMNISVKESLTSLKLRKYVDNAVENLTALAEKKDVQIINKVPKETNVLGIPAYLDSIILNFISNAIKYRSPNKQSFVKITTSTIDKYVIIEIEDNGLGIDLKKHRRKLFGMYKTFHSNEDARGIGLFITKNQIEAMGGKIEVESELNKGTTFKIYLKYEKN</sequence>
<evidence type="ECO:0000256" key="5">
    <source>
        <dbReference type="ARBA" id="ARBA00022777"/>
    </source>
</evidence>
<dbReference type="PRINTS" id="PR00344">
    <property type="entry name" value="BCTRLSENSOR"/>
</dbReference>
<dbReference type="InterPro" id="IPR013656">
    <property type="entry name" value="PAS_4"/>
</dbReference>
<dbReference type="Gene3D" id="3.30.450.20">
    <property type="entry name" value="PAS domain"/>
    <property type="match status" value="6"/>
</dbReference>
<protein>
    <recommendedName>
        <fullName evidence="2">histidine kinase</fullName>
        <ecNumber evidence="2">2.7.13.3</ecNumber>
    </recommendedName>
</protein>
<accession>A0ABT0Z5R5</accession>
<dbReference type="InterPro" id="IPR000700">
    <property type="entry name" value="PAS-assoc_C"/>
</dbReference>
<dbReference type="SUPFAM" id="SSF55874">
    <property type="entry name" value="ATPase domain of HSP90 chaperone/DNA topoisomerase II/histidine kinase"/>
    <property type="match status" value="1"/>
</dbReference>
<feature type="domain" description="Histidine kinase" evidence="6">
    <location>
        <begin position="811"/>
        <end position="1024"/>
    </location>
</feature>
<keyword evidence="10" id="KW-1185">Reference proteome</keyword>
<evidence type="ECO:0000256" key="2">
    <source>
        <dbReference type="ARBA" id="ARBA00012438"/>
    </source>
</evidence>
<feature type="domain" description="PAC" evidence="8">
    <location>
        <begin position="742"/>
        <end position="793"/>
    </location>
</feature>
<dbReference type="InterPro" id="IPR005467">
    <property type="entry name" value="His_kinase_dom"/>
</dbReference>
<proteinExistence type="predicted"/>
<dbReference type="InterPro" id="IPR035965">
    <property type="entry name" value="PAS-like_dom_sf"/>
</dbReference>
<dbReference type="Pfam" id="PF13426">
    <property type="entry name" value="PAS_9"/>
    <property type="match status" value="2"/>
</dbReference>
<dbReference type="InterPro" id="IPR036890">
    <property type="entry name" value="HATPase_C_sf"/>
</dbReference>
<dbReference type="PANTHER" id="PTHR43304:SF1">
    <property type="entry name" value="PAC DOMAIN-CONTAINING PROTEIN"/>
    <property type="match status" value="1"/>
</dbReference>
<keyword evidence="3" id="KW-0597">Phosphoprotein</keyword>
<dbReference type="Pfam" id="PF08448">
    <property type="entry name" value="PAS_4"/>
    <property type="match status" value="1"/>
</dbReference>
<keyword evidence="4" id="KW-0808">Transferase</keyword>
<dbReference type="Gene3D" id="3.30.565.10">
    <property type="entry name" value="Histidine kinase-like ATPase, C-terminal domain"/>
    <property type="match status" value="1"/>
</dbReference>
<reference evidence="9" key="1">
    <citation type="submission" date="2022-06" db="EMBL/GenBank/DDBJ databases">
        <title>Gramella sediminis sp. nov., isolated from deep-sea sediment of the Indian Ocean.</title>
        <authorList>
            <person name="Yang L."/>
        </authorList>
    </citation>
    <scope>NUCLEOTIDE SEQUENCE</scope>
    <source>
        <strain evidence="9">HMD3159</strain>
    </source>
</reference>
<comment type="caution">
    <text evidence="9">The sequence shown here is derived from an EMBL/GenBank/DDBJ whole genome shotgun (WGS) entry which is preliminary data.</text>
</comment>
<dbReference type="NCBIfam" id="TIGR00229">
    <property type="entry name" value="sensory_box"/>
    <property type="match status" value="5"/>
</dbReference>
<dbReference type="SMART" id="SM00086">
    <property type="entry name" value="PAC"/>
    <property type="match status" value="6"/>
</dbReference>